<dbReference type="Gene3D" id="3.80.10.10">
    <property type="entry name" value="Ribonuclease Inhibitor"/>
    <property type="match status" value="2"/>
</dbReference>
<keyword evidence="3" id="KW-0723">Serine/threonine-protein kinase</keyword>
<evidence type="ECO:0000313" key="22">
    <source>
        <dbReference type="Proteomes" id="UP000886595"/>
    </source>
</evidence>
<evidence type="ECO:0000256" key="9">
    <source>
        <dbReference type="ARBA" id="ARBA00022737"/>
    </source>
</evidence>
<evidence type="ECO:0000256" key="12">
    <source>
        <dbReference type="ARBA" id="ARBA00022840"/>
    </source>
</evidence>
<dbReference type="EC" id="2.7.11.1" evidence="2"/>
<comment type="subcellular location">
    <subcellularLocation>
        <location evidence="1">Membrane</location>
        <topology evidence="1">Single-pass membrane protein</topology>
    </subcellularLocation>
</comment>
<keyword evidence="10 18" id="KW-0547">Nucleotide-binding</keyword>
<reference evidence="21 22" key="1">
    <citation type="submission" date="2020-02" db="EMBL/GenBank/DDBJ databases">
        <authorList>
            <person name="Ma Q."/>
            <person name="Huang Y."/>
            <person name="Song X."/>
            <person name="Pei D."/>
        </authorList>
    </citation>
    <scope>NUCLEOTIDE SEQUENCE [LARGE SCALE GENOMIC DNA]</scope>
    <source>
        <strain evidence="21">Sxm20200214</strain>
        <tissue evidence="21">Leaf</tissue>
    </source>
</reference>
<dbReference type="InterPro" id="IPR000719">
    <property type="entry name" value="Prot_kinase_dom"/>
</dbReference>
<evidence type="ECO:0000256" key="6">
    <source>
        <dbReference type="ARBA" id="ARBA00022679"/>
    </source>
</evidence>
<dbReference type="PROSITE" id="PS00108">
    <property type="entry name" value="PROTEIN_KINASE_ST"/>
    <property type="match status" value="2"/>
</dbReference>
<keyword evidence="22" id="KW-1185">Reference proteome</keyword>
<dbReference type="PROSITE" id="PS00107">
    <property type="entry name" value="PROTEIN_KINASE_ATP"/>
    <property type="match status" value="2"/>
</dbReference>
<protein>
    <recommendedName>
        <fullName evidence="2">non-specific serine/threonine protein kinase</fullName>
        <ecNumber evidence="2">2.7.11.1</ecNumber>
    </recommendedName>
</protein>
<evidence type="ECO:0000256" key="3">
    <source>
        <dbReference type="ARBA" id="ARBA00022527"/>
    </source>
</evidence>
<accession>A0A8X7RUI5</accession>
<keyword evidence="12 18" id="KW-0067">ATP-binding</keyword>
<evidence type="ECO:0000256" key="18">
    <source>
        <dbReference type="PROSITE-ProRule" id="PRU10141"/>
    </source>
</evidence>
<dbReference type="SMART" id="SM00369">
    <property type="entry name" value="LRR_TYP"/>
    <property type="match status" value="4"/>
</dbReference>
<proteinExistence type="predicted"/>
<dbReference type="Pfam" id="PF12819">
    <property type="entry name" value="Malectin_like"/>
    <property type="match status" value="2"/>
</dbReference>
<evidence type="ECO:0000256" key="10">
    <source>
        <dbReference type="ARBA" id="ARBA00022741"/>
    </source>
</evidence>
<dbReference type="Pfam" id="PF07714">
    <property type="entry name" value="PK_Tyr_Ser-Thr"/>
    <property type="match status" value="2"/>
</dbReference>
<keyword evidence="6" id="KW-0808">Transferase</keyword>
<dbReference type="PANTHER" id="PTHR45631">
    <property type="entry name" value="OS07G0107800 PROTEIN-RELATED"/>
    <property type="match status" value="1"/>
</dbReference>
<keyword evidence="4" id="KW-0597">Phosphoprotein</keyword>
<dbReference type="FunFam" id="3.80.10.10:FF:000129">
    <property type="entry name" value="Leucine-rich repeat receptor-like kinase"/>
    <property type="match status" value="2"/>
</dbReference>
<dbReference type="GO" id="GO:0016020">
    <property type="term" value="C:membrane"/>
    <property type="evidence" value="ECO:0007669"/>
    <property type="project" value="UniProtKB-SubCell"/>
</dbReference>
<dbReference type="SUPFAM" id="SSF56112">
    <property type="entry name" value="Protein kinase-like (PK-like)"/>
    <property type="match status" value="2"/>
</dbReference>
<dbReference type="Gene3D" id="1.10.510.10">
    <property type="entry name" value="Transferase(Phosphotransferase) domain 1"/>
    <property type="match status" value="2"/>
</dbReference>
<comment type="caution">
    <text evidence="21">The sequence shown here is derived from an EMBL/GenBank/DDBJ whole genome shotgun (WGS) entry which is preliminary data.</text>
</comment>
<name>A0A8X7RUI5_BRACI</name>
<keyword evidence="15" id="KW-0675">Receptor</keyword>
<evidence type="ECO:0000256" key="17">
    <source>
        <dbReference type="ARBA" id="ARBA00048679"/>
    </source>
</evidence>
<feature type="domain" description="Protein kinase" evidence="20">
    <location>
        <begin position="515"/>
        <end position="787"/>
    </location>
</feature>
<keyword evidence="8" id="KW-0732">Signal</keyword>
<sequence>MRSNDLDLVFFFVGPLQLEMSRIHQFGLRVINQPPYNDPLTGLTYSTDDGFVQSGKTGKIQKEFEEIFNKPSLKLRYFPDGVRNCYTVNVTEGTNYLIKAVFVYGNYDGLDNYPSFDLYLGPNLWSTVDMKGRTNGTIEEIIHRTISKSLQVCLVKTGTSNPFINTLELRPLKNNTYNTQSGSLKYFFRYYFSTSDRTIRYPNDVSDRKWYPFFDPKEWTEVTTDLNINNSNGYAPPQIVMASASTPISTFYGTSPGHCRLPLPSSIRPSLPPLVNALELFTVIDFPQLETNQDDVVAIKDIQNTYGLTRITWNGDPCVPKQFLWDGLNCNSLDISTPPTITSLNLSSSQLTGIIAPGINDLIHLQELDLSHNNLTGGIPEFLAGMKSLSVINLSGNNLNGTVPQAILQKKGLKLNLEGNPFLICPDGLCVNKTGNGGSKKTNVVVPAVASVVFLVVLGSALAFFLVFKKKKTSIIEGPSSYTEVSDDRTTRSSEPAIMTKNKRFTYSEVVTMTNNFERVLGKGGFGMVYHGTVNGTEQVAVKMLSHTSSQGYKEFKAEVELLLRVHHKNLVGLVGYCDEGENLALIYEYMANGDLREHMSGKRGGSILNWETRLKIVVESAQGLEYLHNGCKPPMVHRDVKTTNILFNEHFQAKLADFGLSRSFPIEGETHVSTVVAGTPGYLDPEYYRTNWLNEKSDVYSFGIVLLEIITNQPVINQSREKPHIAEWVGLMLTKGHQNIVDPNLYGDYDSGSVWRAVELAMSCLNPSSARRPTMSQVVIEINECLAYENSRGELFYLVHVLLGFISLDCGLSPTDLPYNDPSTGLTYSTDDGLVQSGKTGKIQKEFEAIFSKPSLKLRYFPDGVRNCYSVNVTESTNYLIKAVFVYGNYDGLANDPSFDLYIGPNLWSTVDMNGRTNGTIEEIIHRTISKSLQVCLVKTGTSNPFINTLELRPLQNNTYNTQSGSLKYFFRYYFSTSDRTIRYPNDVHDRKWYPFFDSKEWTEVTTDLNVNASNSYKPPQIVMASASTPISTFWPWNFTWTLPSSTTQFYVYLHFAEIQTLKSLDTREFQVTMNGKLAYERYSPKMLATETIFFSTPQQCEGGKCILELTKTLKSTLPPLINALELFTVIDFPQLETNQDDVVAIKGIQNTYGLTRITWNGDPCVPKQFMWDGLNCNSLDISTPPIITSLNLSSSQLTGIIAPGINDLIHLQELDLSNNNLTGGVPEFLAGMKSLLVINLSGNNLNGTVPQAILQKKGLKLNLEGNSDLICPDGLCVNKTGNGGSKKTNVVVPAVASVAFLVILAAALAFFLVFKNKKTSTIEVSDNRTTRSSEPAIMTKNKRFTYSEVVTMTNNFERVLGKGGFGMVYHGSVNGTEQVAVKMLSHSSSQGYKEFKAEVELLLRVHHKNLVSLVGYCDEGENLALIYEYMANGDLREHMSGKRGGSILNWETRLKIVVESAQGLEYLHNGCKPPMVHRDVKTTNILLNEHFQAKLADFGLSRSFPIEGETHVSTVVAGTPGYLDPEYYRTNWLNEKSDVYSFGIVLLEIITNQPVINQSREKPHIAEWVGLMLTKGDIKNIMDPNLYGDYDSGSVWRAVELAMSCLNPSSARRPTMSQVVIEINECLAYENSRGGTSHNMNSQSSIEVSMNFDIGITPGPR</sequence>
<evidence type="ECO:0000256" key="2">
    <source>
        <dbReference type="ARBA" id="ARBA00012513"/>
    </source>
</evidence>
<dbReference type="FunFam" id="1.10.510.10:FF:000146">
    <property type="entry name" value="LRR receptor-like serine/threonine-protein kinase IOS1"/>
    <property type="match status" value="2"/>
</dbReference>
<evidence type="ECO:0000256" key="5">
    <source>
        <dbReference type="ARBA" id="ARBA00022614"/>
    </source>
</evidence>
<dbReference type="InterPro" id="IPR024788">
    <property type="entry name" value="Malectin-like_Carb-bd_dom"/>
</dbReference>
<feature type="domain" description="Protein kinase" evidence="20">
    <location>
        <begin position="1356"/>
        <end position="1629"/>
    </location>
</feature>
<feature type="binding site" evidence="18">
    <location>
        <position position="1384"/>
    </location>
    <ligand>
        <name>ATP</name>
        <dbReference type="ChEBI" id="CHEBI:30616"/>
    </ligand>
</feature>
<dbReference type="Gene3D" id="3.30.200.20">
    <property type="entry name" value="Phosphorylase Kinase, domain 1"/>
    <property type="match status" value="2"/>
</dbReference>
<keyword evidence="11" id="KW-0418">Kinase</keyword>
<feature type="transmembrane region" description="Helical" evidence="19">
    <location>
        <begin position="1292"/>
        <end position="1316"/>
    </location>
</feature>
<keyword evidence="9" id="KW-0677">Repeat</keyword>
<dbReference type="Pfam" id="PF13855">
    <property type="entry name" value="LRR_8"/>
    <property type="match status" value="2"/>
</dbReference>
<comment type="catalytic activity">
    <reaction evidence="16">
        <text>L-threonyl-[protein] + ATP = O-phospho-L-threonyl-[protein] + ADP + H(+)</text>
        <dbReference type="Rhea" id="RHEA:46608"/>
        <dbReference type="Rhea" id="RHEA-COMP:11060"/>
        <dbReference type="Rhea" id="RHEA-COMP:11605"/>
        <dbReference type="ChEBI" id="CHEBI:15378"/>
        <dbReference type="ChEBI" id="CHEBI:30013"/>
        <dbReference type="ChEBI" id="CHEBI:30616"/>
        <dbReference type="ChEBI" id="CHEBI:61977"/>
        <dbReference type="ChEBI" id="CHEBI:456216"/>
        <dbReference type="EC" id="2.7.11.1"/>
    </reaction>
</comment>
<evidence type="ECO:0000313" key="21">
    <source>
        <dbReference type="EMBL" id="KAG2294307.1"/>
    </source>
</evidence>
<dbReference type="InterPro" id="IPR001611">
    <property type="entry name" value="Leu-rich_rpt"/>
</dbReference>
<keyword evidence="7 19" id="KW-0812">Transmembrane</keyword>
<comment type="catalytic activity">
    <reaction evidence="17">
        <text>L-seryl-[protein] + ATP = O-phospho-L-seryl-[protein] + ADP + H(+)</text>
        <dbReference type="Rhea" id="RHEA:17989"/>
        <dbReference type="Rhea" id="RHEA-COMP:9863"/>
        <dbReference type="Rhea" id="RHEA-COMP:11604"/>
        <dbReference type="ChEBI" id="CHEBI:15378"/>
        <dbReference type="ChEBI" id="CHEBI:29999"/>
        <dbReference type="ChEBI" id="CHEBI:30616"/>
        <dbReference type="ChEBI" id="CHEBI:83421"/>
        <dbReference type="ChEBI" id="CHEBI:456216"/>
        <dbReference type="EC" id="2.7.11.1"/>
    </reaction>
</comment>
<dbReference type="GO" id="GO:0005524">
    <property type="term" value="F:ATP binding"/>
    <property type="evidence" value="ECO:0007669"/>
    <property type="project" value="UniProtKB-UniRule"/>
</dbReference>
<evidence type="ECO:0000256" key="14">
    <source>
        <dbReference type="ARBA" id="ARBA00023136"/>
    </source>
</evidence>
<feature type="binding site" evidence="18">
    <location>
        <position position="543"/>
    </location>
    <ligand>
        <name>ATP</name>
        <dbReference type="ChEBI" id="CHEBI:30616"/>
    </ligand>
</feature>
<evidence type="ECO:0000256" key="4">
    <source>
        <dbReference type="ARBA" id="ARBA00022553"/>
    </source>
</evidence>
<dbReference type="InterPro" id="IPR017441">
    <property type="entry name" value="Protein_kinase_ATP_BS"/>
</dbReference>
<dbReference type="PANTHER" id="PTHR45631:SF59">
    <property type="entry name" value="PROTEIN KINASE DOMAIN-CONTAINING PROTEIN"/>
    <property type="match status" value="1"/>
</dbReference>
<dbReference type="GO" id="GO:0004674">
    <property type="term" value="F:protein serine/threonine kinase activity"/>
    <property type="evidence" value="ECO:0007669"/>
    <property type="project" value="UniProtKB-KW"/>
</dbReference>
<dbReference type="CDD" id="cd14066">
    <property type="entry name" value="STKc_IRAK"/>
    <property type="match status" value="2"/>
</dbReference>
<evidence type="ECO:0000256" key="1">
    <source>
        <dbReference type="ARBA" id="ARBA00004167"/>
    </source>
</evidence>
<evidence type="ECO:0000259" key="20">
    <source>
        <dbReference type="PROSITE" id="PS50011"/>
    </source>
</evidence>
<dbReference type="EMBL" id="JAAMPC010000009">
    <property type="protein sequence ID" value="KAG2294307.1"/>
    <property type="molecule type" value="Genomic_DNA"/>
</dbReference>
<evidence type="ECO:0000256" key="15">
    <source>
        <dbReference type="ARBA" id="ARBA00023170"/>
    </source>
</evidence>
<dbReference type="InterPro" id="IPR032675">
    <property type="entry name" value="LRR_dom_sf"/>
</dbReference>
<evidence type="ECO:0000256" key="11">
    <source>
        <dbReference type="ARBA" id="ARBA00022777"/>
    </source>
</evidence>
<dbReference type="PROSITE" id="PS50011">
    <property type="entry name" value="PROTEIN_KINASE_DOM"/>
    <property type="match status" value="2"/>
</dbReference>
<dbReference type="InterPro" id="IPR001245">
    <property type="entry name" value="Ser-Thr/Tyr_kinase_cat_dom"/>
</dbReference>
<dbReference type="SUPFAM" id="SSF52058">
    <property type="entry name" value="L domain-like"/>
    <property type="match status" value="2"/>
</dbReference>
<dbReference type="OrthoDB" id="2017114at2759"/>
<keyword evidence="14 19" id="KW-0472">Membrane</keyword>
<feature type="transmembrane region" description="Helical" evidence="19">
    <location>
        <begin position="444"/>
        <end position="468"/>
    </location>
</feature>
<dbReference type="InterPro" id="IPR008271">
    <property type="entry name" value="Ser/Thr_kinase_AS"/>
</dbReference>
<dbReference type="FunFam" id="3.30.200.20:FF:000394">
    <property type="entry name" value="Leucine-rich repeat receptor-like protein kinase"/>
    <property type="match status" value="2"/>
</dbReference>
<evidence type="ECO:0000256" key="19">
    <source>
        <dbReference type="SAM" id="Phobius"/>
    </source>
</evidence>
<evidence type="ECO:0000256" key="13">
    <source>
        <dbReference type="ARBA" id="ARBA00022989"/>
    </source>
</evidence>
<dbReference type="Proteomes" id="UP000886595">
    <property type="component" value="Unassembled WGS sequence"/>
</dbReference>
<dbReference type="SMART" id="SM00220">
    <property type="entry name" value="S_TKc"/>
    <property type="match status" value="2"/>
</dbReference>
<gene>
    <name evidence="21" type="ORF">Bca52824_040976</name>
</gene>
<evidence type="ECO:0000256" key="7">
    <source>
        <dbReference type="ARBA" id="ARBA00022692"/>
    </source>
</evidence>
<keyword evidence="5" id="KW-0433">Leucine-rich repeat</keyword>
<keyword evidence="13 19" id="KW-1133">Transmembrane helix</keyword>
<evidence type="ECO:0000256" key="16">
    <source>
        <dbReference type="ARBA" id="ARBA00047899"/>
    </source>
</evidence>
<evidence type="ECO:0000256" key="8">
    <source>
        <dbReference type="ARBA" id="ARBA00022729"/>
    </source>
</evidence>
<dbReference type="InterPro" id="IPR003591">
    <property type="entry name" value="Leu-rich_rpt_typical-subtyp"/>
</dbReference>
<dbReference type="InterPro" id="IPR011009">
    <property type="entry name" value="Kinase-like_dom_sf"/>
</dbReference>
<organism evidence="21 22">
    <name type="scientific">Brassica carinata</name>
    <name type="common">Ethiopian mustard</name>
    <name type="synonym">Abyssinian cabbage</name>
    <dbReference type="NCBI Taxonomy" id="52824"/>
    <lineage>
        <taxon>Eukaryota</taxon>
        <taxon>Viridiplantae</taxon>
        <taxon>Streptophyta</taxon>
        <taxon>Embryophyta</taxon>
        <taxon>Tracheophyta</taxon>
        <taxon>Spermatophyta</taxon>
        <taxon>Magnoliopsida</taxon>
        <taxon>eudicotyledons</taxon>
        <taxon>Gunneridae</taxon>
        <taxon>Pentapetalae</taxon>
        <taxon>rosids</taxon>
        <taxon>malvids</taxon>
        <taxon>Brassicales</taxon>
        <taxon>Brassicaceae</taxon>
        <taxon>Brassiceae</taxon>
        <taxon>Brassica</taxon>
    </lineage>
</organism>